<dbReference type="RefSeq" id="WP_185192658.1">
    <property type="nucleotide sequence ID" value="NZ_JACKXD010000002.1"/>
</dbReference>
<keyword evidence="3" id="KW-1185">Reference proteome</keyword>
<keyword evidence="1" id="KW-0812">Transmembrane</keyword>
<comment type="caution">
    <text evidence="2">The sequence shown here is derived from an EMBL/GenBank/DDBJ whole genome shotgun (WGS) entry which is preliminary data.</text>
</comment>
<dbReference type="Proteomes" id="UP000546257">
    <property type="component" value="Unassembled WGS sequence"/>
</dbReference>
<proteinExistence type="predicted"/>
<dbReference type="PANTHER" id="PTHR35902">
    <property type="entry name" value="S-LAYER DOMAIN-LIKE PROTEIN-RELATED"/>
    <property type="match status" value="1"/>
</dbReference>
<keyword evidence="1" id="KW-0472">Membrane</keyword>
<dbReference type="EMBL" id="JACKXD010000002">
    <property type="protein sequence ID" value="MBB6646311.1"/>
    <property type="molecule type" value="Genomic_DNA"/>
</dbReference>
<sequence>MKRTLLVVLVVGSLLVSAVPAVALTSNPDLRTVTPEPNLAPGGINEVSFQLLNDPDGPDDDTRTATNVRIKPRDTGRIDVETGELYVSELPDGDPADLSLKLNVPANLASGTYRIPLDLTYEYDNGAGSATERKVTRYVEVRVESGPRFTVVDTNSTATVDGRGTLELTMRNVGDTAARDSTLTLSTSSPDVSLGASESSTRFVSEWERGENRTFTFDAALSDAATAGNYSLSARVDFEKPSGTVGETPSLSVPLEAHPEMTFAVSELRSTLSIGGSDTLSGTITNTGPMTAHNAVVEFNDTPTASAVGGGYAVGSLAPGESAEFSFRVNVAENVDAGPKQFGIRTAFRNGNGDQLRSDVVDIRLQVGANDPGFEIRGVESTLRVGEEGTLEGRIVNARDDRVRHAVVRFEDPGPTVTPIENTVAIGDLDPGEAANFSFDVEVTSSSDAGPRQFDLSVSYRDRDNAARASGAIPTRVPVGPGTAEFDVDPVDGNLSAGSGGEFRVTVTNTREYTVSDLSAKIYTDSPLSTSDDEAFVDELEPGESTTITFQLSAAGGATEKTYPVQMDFQYDDEAGDTIISDTYQVPVDVTTGSGGLPITLLLLVVLLLGGAAGGVFYYRRRE</sequence>
<protein>
    <submittedName>
        <fullName evidence="2">S-layer protein</fullName>
    </submittedName>
</protein>
<name>A0A7J9SML2_9EURY</name>
<evidence type="ECO:0000313" key="3">
    <source>
        <dbReference type="Proteomes" id="UP000546257"/>
    </source>
</evidence>
<dbReference type="InterPro" id="IPR013783">
    <property type="entry name" value="Ig-like_fold"/>
</dbReference>
<dbReference type="Gene3D" id="2.60.40.10">
    <property type="entry name" value="Immunoglobulins"/>
    <property type="match status" value="3"/>
</dbReference>
<gene>
    <name evidence="2" type="ORF">H5V44_08410</name>
</gene>
<evidence type="ECO:0000313" key="2">
    <source>
        <dbReference type="EMBL" id="MBB6646311.1"/>
    </source>
</evidence>
<evidence type="ECO:0000256" key="1">
    <source>
        <dbReference type="SAM" id="Phobius"/>
    </source>
</evidence>
<keyword evidence="1" id="KW-1133">Transmembrane helix</keyword>
<dbReference type="PANTHER" id="PTHR35902:SF3">
    <property type="entry name" value="NPCBM-ASSOCIATED, NEW3 DOMAIN OF ALPHA-GALACTOSIDASE"/>
    <property type="match status" value="1"/>
</dbReference>
<reference evidence="2 3" key="1">
    <citation type="submission" date="2020-08" db="EMBL/GenBank/DDBJ databases">
        <authorList>
            <person name="Seo M.-J."/>
        </authorList>
    </citation>
    <scope>NUCLEOTIDE SEQUENCE [LARGE SCALE GENOMIC DNA]</scope>
    <source>
        <strain evidence="2 3">MBLA0160</strain>
    </source>
</reference>
<feature type="transmembrane region" description="Helical" evidence="1">
    <location>
        <begin position="597"/>
        <end position="619"/>
    </location>
</feature>
<dbReference type="AlphaFoldDB" id="A0A7J9SML2"/>
<accession>A0A7J9SML2</accession>
<organism evidence="2 3">
    <name type="scientific">Halobellus ruber</name>
    <dbReference type="NCBI Taxonomy" id="2761102"/>
    <lineage>
        <taxon>Archaea</taxon>
        <taxon>Methanobacteriati</taxon>
        <taxon>Methanobacteriota</taxon>
        <taxon>Stenosarchaea group</taxon>
        <taxon>Halobacteria</taxon>
        <taxon>Halobacteriales</taxon>
        <taxon>Haloferacaceae</taxon>
        <taxon>Halobellus</taxon>
    </lineage>
</organism>